<reference evidence="3" key="2">
    <citation type="submission" date="2011-02" db="EMBL/GenBank/DDBJ databases">
        <title>The Genome Sequence of Capsaspora owczarzaki ATCC 30864.</title>
        <authorList>
            <person name="Russ C."/>
            <person name="Cuomo C."/>
            <person name="Burger G."/>
            <person name="Gray M.W."/>
            <person name="Holland P.W.H."/>
            <person name="King N."/>
            <person name="Lang F.B.F."/>
            <person name="Roger A.J."/>
            <person name="Ruiz-Trillo I."/>
            <person name="Young S.K."/>
            <person name="Zeng Q."/>
            <person name="Gargeya S."/>
            <person name="Alvarado L."/>
            <person name="Berlin A."/>
            <person name="Chapman S.B."/>
            <person name="Chen Z."/>
            <person name="Freedman E."/>
            <person name="Gellesch M."/>
            <person name="Goldberg J."/>
            <person name="Griggs A."/>
            <person name="Gujja S."/>
            <person name="Heilman E."/>
            <person name="Heiman D."/>
            <person name="Howarth C."/>
            <person name="Mehta T."/>
            <person name="Neiman D."/>
            <person name="Pearson M."/>
            <person name="Roberts A."/>
            <person name="Saif S."/>
            <person name="Shea T."/>
            <person name="Shenoy N."/>
            <person name="Sisk P."/>
            <person name="Stolte C."/>
            <person name="Sykes S."/>
            <person name="White J."/>
            <person name="Yandava C."/>
            <person name="Haas B."/>
            <person name="Nusbaum C."/>
            <person name="Birren B."/>
        </authorList>
    </citation>
    <scope>NUCLEOTIDE SEQUENCE</scope>
    <source>
        <strain evidence="3">ATCC 30864</strain>
    </source>
</reference>
<evidence type="ECO:0000256" key="1">
    <source>
        <dbReference type="SAM" id="MobiDB-lite"/>
    </source>
</evidence>
<reference evidence="2" key="1">
    <citation type="submission" date="2011-02" db="EMBL/GenBank/DDBJ databases">
        <title>The Genome Sequence of Capsaspora owczarzaki ATCC 30864.</title>
        <authorList>
            <consortium name="The Broad Institute Genome Sequencing Platform"/>
            <person name="Russ C."/>
            <person name="Cuomo C."/>
            <person name="Burger G."/>
            <person name="Gray M.W."/>
            <person name="Holland P.W.H."/>
            <person name="King N."/>
            <person name="Lang F.B.F."/>
            <person name="Roger A.J."/>
            <person name="Ruiz-Trillo I."/>
            <person name="Young S.K."/>
            <person name="Zeng Q."/>
            <person name="Gargeya S."/>
            <person name="Alvarado L."/>
            <person name="Berlin A."/>
            <person name="Chapman S.B."/>
            <person name="Chen Z."/>
            <person name="Freedman E."/>
            <person name="Gellesch M."/>
            <person name="Goldberg J."/>
            <person name="Griggs A."/>
            <person name="Gujja S."/>
            <person name="Heilman E."/>
            <person name="Heiman D."/>
            <person name="Howarth C."/>
            <person name="Mehta T."/>
            <person name="Neiman D."/>
            <person name="Pearson M."/>
            <person name="Roberts A."/>
            <person name="Saif S."/>
            <person name="Shea T."/>
            <person name="Shenoy N."/>
            <person name="Sisk P."/>
            <person name="Stolte C."/>
            <person name="Sykes S."/>
            <person name="White J."/>
            <person name="Yandava C."/>
            <person name="Haas B."/>
            <person name="Nusbaum C."/>
            <person name="Birren B."/>
        </authorList>
    </citation>
    <scope>NUCLEOTIDE SEQUENCE</scope>
    <source>
        <strain evidence="2">ATCC 30864</strain>
    </source>
</reference>
<feature type="compositionally biased region" description="Polar residues" evidence="1">
    <location>
        <begin position="241"/>
        <end position="258"/>
    </location>
</feature>
<keyword evidence="3" id="KW-1185">Reference proteome</keyword>
<protein>
    <submittedName>
        <fullName evidence="2">Uncharacterized protein</fullName>
    </submittedName>
</protein>
<dbReference type="InParanoid" id="A0A0D2WN13"/>
<feature type="compositionally biased region" description="Low complexity" evidence="1">
    <location>
        <begin position="266"/>
        <end position="291"/>
    </location>
</feature>
<feature type="region of interest" description="Disordered" evidence="1">
    <location>
        <begin position="444"/>
        <end position="475"/>
    </location>
</feature>
<feature type="region of interest" description="Disordered" evidence="1">
    <location>
        <begin position="229"/>
        <end position="317"/>
    </location>
</feature>
<dbReference type="AlphaFoldDB" id="A0A0D2WN13"/>
<name>A0A0D2WN13_CAPO3</name>
<evidence type="ECO:0000313" key="2">
    <source>
        <dbReference type="EMBL" id="KJE91673.1"/>
    </source>
</evidence>
<dbReference type="RefSeq" id="XP_004349531.2">
    <property type="nucleotide sequence ID" value="XM_004349481.2"/>
</dbReference>
<feature type="region of interest" description="Disordered" evidence="1">
    <location>
        <begin position="341"/>
        <end position="411"/>
    </location>
</feature>
<accession>A0A0D2WN13</accession>
<feature type="compositionally biased region" description="Acidic residues" evidence="1">
    <location>
        <begin position="350"/>
        <end position="401"/>
    </location>
</feature>
<sequence length="618" mass="64615">MKKDPGGGLLAEHAATKFDHPQNLQQANNAAVTLMMASAGGVPTASSGASTPFGNSSGSMLKPLLLAGLPGAMGGAGAPDFSNGMNFNNGVPIGSGVSGISTPVASSGPYPQYSSTGPMSSSVPMPQSPFAQAASLAAANAGIASPAPMFQPALPSGASSQFNFGSQVQGPVTMANMASVTAQAGTPLQLNFSTRDAFGNINGCFSLNINLTPSCTNCGSQVASTAAQNSAASGGFGANTRGYTSTATRRLRQVTQKDTPPRSPLAATRSTSSRLAAAAAADGATSYSAPATPTHGQSPAKPPRTGMSRSSTASPVPADALDESAAMALDSRELAAGLRKSVARSKATEESENEDAAEEDAEDGQDEDEDDNQEDEEDEQEDEEAGEDDEEKAAEDDEEDGGGVRKRSRLAYEDDERDLDFGSGRRPRSARRAASLLAAAMAAGASQGTDSAEEAEDGGSASATPSNKDRSGPYRHGVKAAPFTLQKLSVTLPEEMVNQIALLNSQLSEFISPVGDQSALKARNPDKIGCILAIFDALTEEEKLEYANAQWWRTSDAYFKHHQIATQPSKYLQSYSKTHRHLMDLWMQKYFGDCSVKLAFLRVFDVAKRVYDTKYARS</sequence>
<dbReference type="Proteomes" id="UP000008743">
    <property type="component" value="Unassembled WGS sequence"/>
</dbReference>
<organism evidence="2 3">
    <name type="scientific">Capsaspora owczarzaki (strain ATCC 30864)</name>
    <dbReference type="NCBI Taxonomy" id="595528"/>
    <lineage>
        <taxon>Eukaryota</taxon>
        <taxon>Filasterea</taxon>
        <taxon>Capsaspora</taxon>
    </lineage>
</organism>
<gene>
    <name evidence="2" type="ORF">CAOG_002778</name>
</gene>
<dbReference type="EMBL" id="KE346362">
    <property type="protein sequence ID" value="KJE91673.1"/>
    <property type="molecule type" value="Genomic_DNA"/>
</dbReference>
<dbReference type="EMBL" id="KE346362">
    <property type="protein sequence ID" value="KJE91674.1"/>
    <property type="molecule type" value="Genomic_DNA"/>
</dbReference>
<proteinExistence type="predicted"/>
<evidence type="ECO:0000313" key="3">
    <source>
        <dbReference type="Proteomes" id="UP000008743"/>
    </source>
</evidence>